<sequence>MAEFFVDERGNGRTMRVSRHPDRGVAVVSIWAGGLCRASFRLPLSEVDRVAEVLCGADPDAIDPMVDSMQYPGLAPEIIAEAS</sequence>
<reference evidence="1" key="1">
    <citation type="submission" date="2021-01" db="EMBL/GenBank/DDBJ databases">
        <title>Whole genome shotgun sequence of Virgisporangium aliadipatigenens NBRC 105644.</title>
        <authorList>
            <person name="Komaki H."/>
            <person name="Tamura T."/>
        </authorList>
    </citation>
    <scope>NUCLEOTIDE SEQUENCE</scope>
    <source>
        <strain evidence="1">NBRC 105644</strain>
    </source>
</reference>
<organism evidence="1 2">
    <name type="scientific">Virgisporangium aliadipatigenens</name>
    <dbReference type="NCBI Taxonomy" id="741659"/>
    <lineage>
        <taxon>Bacteria</taxon>
        <taxon>Bacillati</taxon>
        <taxon>Actinomycetota</taxon>
        <taxon>Actinomycetes</taxon>
        <taxon>Micromonosporales</taxon>
        <taxon>Micromonosporaceae</taxon>
        <taxon>Virgisporangium</taxon>
    </lineage>
</organism>
<accession>A0A8J3YKR4</accession>
<evidence type="ECO:0000313" key="1">
    <source>
        <dbReference type="EMBL" id="GIJ47249.1"/>
    </source>
</evidence>
<dbReference type="EMBL" id="BOPF01000014">
    <property type="protein sequence ID" value="GIJ47249.1"/>
    <property type="molecule type" value="Genomic_DNA"/>
</dbReference>
<proteinExistence type="predicted"/>
<dbReference type="AlphaFoldDB" id="A0A8J3YKR4"/>
<name>A0A8J3YKR4_9ACTN</name>
<comment type="caution">
    <text evidence="1">The sequence shown here is derived from an EMBL/GenBank/DDBJ whole genome shotgun (WGS) entry which is preliminary data.</text>
</comment>
<protein>
    <submittedName>
        <fullName evidence="1">Uncharacterized protein</fullName>
    </submittedName>
</protein>
<gene>
    <name evidence="1" type="ORF">Val02_41350</name>
</gene>
<dbReference type="Proteomes" id="UP000619260">
    <property type="component" value="Unassembled WGS sequence"/>
</dbReference>
<dbReference type="RefSeq" id="WP_203900760.1">
    <property type="nucleotide sequence ID" value="NZ_BOPF01000014.1"/>
</dbReference>
<keyword evidence="2" id="KW-1185">Reference proteome</keyword>
<evidence type="ECO:0000313" key="2">
    <source>
        <dbReference type="Proteomes" id="UP000619260"/>
    </source>
</evidence>